<proteinExistence type="predicted"/>
<evidence type="ECO:0000313" key="2">
    <source>
        <dbReference type="EnsemblMetazoa" id="GMOY001696-PA"/>
    </source>
</evidence>
<feature type="region of interest" description="Disordered" evidence="1">
    <location>
        <begin position="1"/>
        <end position="37"/>
    </location>
</feature>
<organism evidence="2 3">
    <name type="scientific">Glossina morsitans morsitans</name>
    <name type="common">Savannah tsetse fly</name>
    <dbReference type="NCBI Taxonomy" id="37546"/>
    <lineage>
        <taxon>Eukaryota</taxon>
        <taxon>Metazoa</taxon>
        <taxon>Ecdysozoa</taxon>
        <taxon>Arthropoda</taxon>
        <taxon>Hexapoda</taxon>
        <taxon>Insecta</taxon>
        <taxon>Pterygota</taxon>
        <taxon>Neoptera</taxon>
        <taxon>Endopterygota</taxon>
        <taxon>Diptera</taxon>
        <taxon>Brachycera</taxon>
        <taxon>Muscomorpha</taxon>
        <taxon>Hippoboscoidea</taxon>
        <taxon>Glossinidae</taxon>
        <taxon>Glossina</taxon>
    </lineage>
</organism>
<dbReference type="AlphaFoldDB" id="A0A1B0FDM5"/>
<accession>A0A1B0FDM5</accession>
<evidence type="ECO:0000256" key="1">
    <source>
        <dbReference type="SAM" id="MobiDB-lite"/>
    </source>
</evidence>
<dbReference type="Proteomes" id="UP000092444">
    <property type="component" value="Unassembled WGS sequence"/>
</dbReference>
<dbReference type="EMBL" id="CCAG010017640">
    <property type="status" value="NOT_ANNOTATED_CDS"/>
    <property type="molecule type" value="Genomic_DNA"/>
</dbReference>
<dbReference type="EnsemblMetazoa" id="GMOY001696-RA">
    <property type="protein sequence ID" value="GMOY001696-PA"/>
    <property type="gene ID" value="GMOY001696"/>
</dbReference>
<evidence type="ECO:0000313" key="3">
    <source>
        <dbReference type="Proteomes" id="UP000092444"/>
    </source>
</evidence>
<reference evidence="2" key="1">
    <citation type="submission" date="2020-05" db="UniProtKB">
        <authorList>
            <consortium name="EnsemblMetazoa"/>
        </authorList>
    </citation>
    <scope>IDENTIFICATION</scope>
    <source>
        <strain evidence="2">Yale</strain>
    </source>
</reference>
<name>A0A1B0FDM5_GLOMM</name>
<sequence length="61" mass="6979">MPLAPTRIKKRRNQEETARLLTPDETPPISNHNHNIETPPAQKYTLCVVKHVNASVKVTFF</sequence>
<dbReference type="VEuPathDB" id="VectorBase:GMOY001696"/>
<protein>
    <submittedName>
        <fullName evidence="2">Uncharacterized protein</fullName>
    </submittedName>
</protein>
<keyword evidence="3" id="KW-1185">Reference proteome</keyword>